<dbReference type="PANTHER" id="PTHR30222:SF17">
    <property type="entry name" value="SPERMIDINE_PUTRESCINE-BINDING PERIPLASMIC PROTEIN"/>
    <property type="match status" value="1"/>
</dbReference>
<evidence type="ECO:0000256" key="1">
    <source>
        <dbReference type="ARBA" id="ARBA00004418"/>
    </source>
</evidence>
<dbReference type="AlphaFoldDB" id="A0A2N6LHE9"/>
<dbReference type="SUPFAM" id="SSF53850">
    <property type="entry name" value="Periplasmic binding protein-like II"/>
    <property type="match status" value="1"/>
</dbReference>
<accession>A0A2N6LHE9</accession>
<keyword evidence="4" id="KW-0574">Periplasm</keyword>
<dbReference type="Proteomes" id="UP000235081">
    <property type="component" value="Unassembled WGS sequence"/>
</dbReference>
<keyword evidence="3" id="KW-0732">Signal</keyword>
<name>A0A2N6LHE9_9CYAN</name>
<dbReference type="PANTHER" id="PTHR30222">
    <property type="entry name" value="SPERMIDINE/PUTRESCINE-BINDING PERIPLASMIC PROTEIN"/>
    <property type="match status" value="1"/>
</dbReference>
<dbReference type="RefSeq" id="WP_102181451.1">
    <property type="nucleotide sequence ID" value="NZ_NMQE01000280.1"/>
</dbReference>
<proteinExistence type="predicted"/>
<keyword evidence="2" id="KW-0813">Transport</keyword>
<dbReference type="GO" id="GO:0042597">
    <property type="term" value="C:periplasmic space"/>
    <property type="evidence" value="ECO:0007669"/>
    <property type="project" value="UniProtKB-SubCell"/>
</dbReference>
<dbReference type="CDD" id="cd13661">
    <property type="entry name" value="PBP2_PotD_PotF_like_1"/>
    <property type="match status" value="1"/>
</dbReference>
<evidence type="ECO:0000313" key="5">
    <source>
        <dbReference type="EMBL" id="PMB23512.1"/>
    </source>
</evidence>
<dbReference type="Gene3D" id="3.40.190.10">
    <property type="entry name" value="Periplasmic binding protein-like II"/>
    <property type="match status" value="2"/>
</dbReference>
<comment type="subcellular location">
    <subcellularLocation>
        <location evidence="1">Periplasm</location>
    </subcellularLocation>
</comment>
<dbReference type="InterPro" id="IPR001188">
    <property type="entry name" value="Sperm_putr-bd"/>
</dbReference>
<dbReference type="EMBL" id="NMQE01000280">
    <property type="protein sequence ID" value="PMB23512.1"/>
    <property type="molecule type" value="Genomic_DNA"/>
</dbReference>
<sequence>MYRRSFLQGATTFALAQMLLGCSGNKQTSLSVQLLKGSIPGQVVDQFRRNLEKEVNLNFAPVEQLQSLFEELQSWYNQSQANHQQGWSFNLPFGSSQKPNIADLVTLGDYWLKTSIEKKLIQPLEVEQLKQWAVLPQRWRELVTRNEQGFLDTQGKVWAAPYRWGSTVIVYRRDKFQQLGWTPTDWSDLWRTELRDRISLLNHPREVIGLVLKKLGKSYNTENLDAIPGLEAELRALNQQVKFYDSIKYLEPLIIGDTWLAVGWSDDVLSVVTRYPQLAVVAPLSGTALWADVWVKPTGINQANLAYKWIDFCWQPNIAEQIFILTKTNSPIPTNIRASNIQEQIRNFLLNNDEILGKSEFLQPLPFAVAAQYQSIFAKIKS</sequence>
<dbReference type="PRINTS" id="PR00909">
    <property type="entry name" value="SPERMDNBNDNG"/>
</dbReference>
<dbReference type="GO" id="GO:0019808">
    <property type="term" value="F:polyamine binding"/>
    <property type="evidence" value="ECO:0007669"/>
    <property type="project" value="InterPro"/>
</dbReference>
<evidence type="ECO:0000256" key="4">
    <source>
        <dbReference type="ARBA" id="ARBA00022764"/>
    </source>
</evidence>
<dbReference type="GO" id="GO:0015846">
    <property type="term" value="P:polyamine transport"/>
    <property type="evidence" value="ECO:0007669"/>
    <property type="project" value="InterPro"/>
</dbReference>
<organism evidence="5 6">
    <name type="scientific">Fischerella thermalis CCMEE 5318</name>
    <dbReference type="NCBI Taxonomy" id="2019666"/>
    <lineage>
        <taxon>Bacteria</taxon>
        <taxon>Bacillati</taxon>
        <taxon>Cyanobacteriota</taxon>
        <taxon>Cyanophyceae</taxon>
        <taxon>Nostocales</taxon>
        <taxon>Hapalosiphonaceae</taxon>
        <taxon>Fischerella</taxon>
    </lineage>
</organism>
<evidence type="ECO:0000313" key="6">
    <source>
        <dbReference type="Proteomes" id="UP000235081"/>
    </source>
</evidence>
<dbReference type="Pfam" id="PF13343">
    <property type="entry name" value="SBP_bac_6"/>
    <property type="match status" value="1"/>
</dbReference>
<dbReference type="PROSITE" id="PS51257">
    <property type="entry name" value="PROKAR_LIPOPROTEIN"/>
    <property type="match status" value="1"/>
</dbReference>
<evidence type="ECO:0000256" key="3">
    <source>
        <dbReference type="ARBA" id="ARBA00022729"/>
    </source>
</evidence>
<comment type="caution">
    <text evidence="5">The sequence shown here is derived from an EMBL/GenBank/DDBJ whole genome shotgun (WGS) entry which is preliminary data.</text>
</comment>
<reference evidence="5 6" key="1">
    <citation type="submission" date="2017-07" db="EMBL/GenBank/DDBJ databases">
        <title>Genomes of Fischerella (Mastigocladus) sp. strains.</title>
        <authorList>
            <person name="Miller S.R."/>
        </authorList>
    </citation>
    <scope>NUCLEOTIDE SEQUENCE [LARGE SCALE GENOMIC DNA]</scope>
    <source>
        <strain evidence="5 6">CCMEE 5318</strain>
    </source>
</reference>
<protein>
    <submittedName>
        <fullName evidence="5">Polyamine ABC transporter substrate-binding protein</fullName>
    </submittedName>
</protein>
<evidence type="ECO:0000256" key="2">
    <source>
        <dbReference type="ARBA" id="ARBA00022448"/>
    </source>
</evidence>
<gene>
    <name evidence="5" type="ORF">CEN46_10155</name>
</gene>